<dbReference type="AlphaFoldDB" id="A0A9W8WYE4"/>
<name>A0A9W8WYE4_9PLEO</name>
<accession>A0A9W8WYE4</accession>
<organism evidence="2 3">
    <name type="scientific">Didymella glomerata</name>
    <dbReference type="NCBI Taxonomy" id="749621"/>
    <lineage>
        <taxon>Eukaryota</taxon>
        <taxon>Fungi</taxon>
        <taxon>Dikarya</taxon>
        <taxon>Ascomycota</taxon>
        <taxon>Pezizomycotina</taxon>
        <taxon>Dothideomycetes</taxon>
        <taxon>Pleosporomycetidae</taxon>
        <taxon>Pleosporales</taxon>
        <taxon>Pleosporineae</taxon>
        <taxon>Didymellaceae</taxon>
        <taxon>Didymella</taxon>
    </lineage>
</organism>
<evidence type="ECO:0000313" key="2">
    <source>
        <dbReference type="EMBL" id="KAJ4336308.1"/>
    </source>
</evidence>
<sequence length="593" mass="66658">MITRIHGGPGGEAKIKNVRKVCRWIAAAYRPLKLNELEEAIALEKTDAFLRTDRVPRDTGPRLIGDCGNLITYNVQDDTVRFIHHTAKQYICSPSAADPHEITIHPVANQLEIGEICLAYLSFTDFETQVAKTTDVPFIDIGVAEELAWQNVPLGGTVRSAWSWINYLRGVPTTDPRRRLRLAMPNAARPSEILSQRFTLLSYVVDSWAFHCSNLRRTHSAWQKFTHIALFKELDFEFRPWTEPGHKKMSDNAFEGVRKTAQWFIYAALYSWAFKHACPSLLMVLDDEFLRDHVTEILSSNGIRSFSGGDLTSGVSAIIRMIGSIRVSTMDVRKTTGAQQTPQDIWNNTLLIPALEATAPDEIPAYVFFITEFKQWLGGEDLWLEALIDAANTISYSTSDRHRAGSGSRVLNCLGWYVQQQTIHSYYQLSVIMALMSHSGYPDPYMWKALISPPCTGEPSAGNTWSLLFALSTCSVPVLSTIDRLACGMSDVIRRLVRILCASVWTTGESLALLRQTNFLSKPLTIPENEWTVQLWPLDRKQIPHGYEITYDAIMNTRGHKMGFLVDHAKKGLTRDITLVGAHKATIASGIRK</sequence>
<dbReference type="Pfam" id="PF22939">
    <property type="entry name" value="WHD_GPIID"/>
    <property type="match status" value="1"/>
</dbReference>
<dbReference type="EMBL" id="JAPEUV010000050">
    <property type="protein sequence ID" value="KAJ4336308.1"/>
    <property type="molecule type" value="Genomic_DNA"/>
</dbReference>
<keyword evidence="3" id="KW-1185">Reference proteome</keyword>
<dbReference type="InterPro" id="IPR054471">
    <property type="entry name" value="GPIID_WHD"/>
</dbReference>
<evidence type="ECO:0000313" key="3">
    <source>
        <dbReference type="Proteomes" id="UP001140562"/>
    </source>
</evidence>
<dbReference type="PANTHER" id="PTHR10039">
    <property type="entry name" value="AMELOGENIN"/>
    <property type="match status" value="1"/>
</dbReference>
<comment type="caution">
    <text evidence="2">The sequence shown here is derived from an EMBL/GenBank/DDBJ whole genome shotgun (WGS) entry which is preliminary data.</text>
</comment>
<evidence type="ECO:0000259" key="1">
    <source>
        <dbReference type="Pfam" id="PF22939"/>
    </source>
</evidence>
<dbReference type="Proteomes" id="UP001140562">
    <property type="component" value="Unassembled WGS sequence"/>
</dbReference>
<feature type="domain" description="GPI inositol-deacylase winged helix" evidence="1">
    <location>
        <begin position="17"/>
        <end position="94"/>
    </location>
</feature>
<proteinExistence type="predicted"/>
<protein>
    <recommendedName>
        <fullName evidence="1">GPI inositol-deacylase winged helix domain-containing protein</fullName>
    </recommendedName>
</protein>
<dbReference type="OrthoDB" id="3801135at2759"/>
<reference evidence="2" key="1">
    <citation type="submission" date="2022-10" db="EMBL/GenBank/DDBJ databases">
        <title>Tapping the CABI collections for fungal endophytes: first genome assemblies for Collariella, Neodidymelliopsis, Ascochyta clinopodiicola, Didymella pomorum, Didymosphaeria variabile, Neocosmospora piperis and Neocucurbitaria cava.</title>
        <authorList>
            <person name="Hill R."/>
        </authorList>
    </citation>
    <scope>NUCLEOTIDE SEQUENCE</scope>
    <source>
        <strain evidence="2">IMI 360193</strain>
    </source>
</reference>
<gene>
    <name evidence="2" type="ORF">N0V87_005459</name>
</gene>